<dbReference type="InterPro" id="IPR000719">
    <property type="entry name" value="Prot_kinase_dom"/>
</dbReference>
<evidence type="ECO:0000256" key="5">
    <source>
        <dbReference type="SAM" id="MobiDB-lite"/>
    </source>
</evidence>
<evidence type="ECO:0000256" key="3">
    <source>
        <dbReference type="ARBA" id="ARBA00022777"/>
    </source>
</evidence>
<feature type="domain" description="Protein kinase" evidence="6">
    <location>
        <begin position="9"/>
        <end position="263"/>
    </location>
</feature>
<keyword evidence="1" id="KW-0808">Transferase</keyword>
<evidence type="ECO:0000256" key="4">
    <source>
        <dbReference type="ARBA" id="ARBA00022840"/>
    </source>
</evidence>
<dbReference type="PANTHER" id="PTHR24348:SF22">
    <property type="entry name" value="NON-SPECIFIC SERINE_THREONINE PROTEIN KINASE"/>
    <property type="match status" value="1"/>
</dbReference>
<evidence type="ECO:0000313" key="7">
    <source>
        <dbReference type="EMBL" id="CAD8177679.1"/>
    </source>
</evidence>
<dbReference type="PANTHER" id="PTHR24348">
    <property type="entry name" value="SERINE/THREONINE-PROTEIN KINASE UNC-51-RELATED"/>
    <property type="match status" value="1"/>
</dbReference>
<evidence type="ECO:0000256" key="2">
    <source>
        <dbReference type="ARBA" id="ARBA00022741"/>
    </source>
</evidence>
<dbReference type="InterPro" id="IPR045269">
    <property type="entry name" value="Atg1-like"/>
</dbReference>
<dbReference type="GO" id="GO:0005776">
    <property type="term" value="C:autophagosome"/>
    <property type="evidence" value="ECO:0007669"/>
    <property type="project" value="TreeGrafter"/>
</dbReference>
<keyword evidence="2" id="KW-0547">Nucleotide-binding</keyword>
<evidence type="ECO:0000259" key="6">
    <source>
        <dbReference type="PROSITE" id="PS50011"/>
    </source>
</evidence>
<evidence type="ECO:0000256" key="1">
    <source>
        <dbReference type="ARBA" id="ARBA00022679"/>
    </source>
</evidence>
<dbReference type="GO" id="GO:0016020">
    <property type="term" value="C:membrane"/>
    <property type="evidence" value="ECO:0007669"/>
    <property type="project" value="TreeGrafter"/>
</dbReference>
<dbReference type="GO" id="GO:0005829">
    <property type="term" value="C:cytosol"/>
    <property type="evidence" value="ECO:0007669"/>
    <property type="project" value="TreeGrafter"/>
</dbReference>
<dbReference type="GO" id="GO:0004674">
    <property type="term" value="F:protein serine/threonine kinase activity"/>
    <property type="evidence" value="ECO:0007669"/>
    <property type="project" value="InterPro"/>
</dbReference>
<name>A0A8S1VQ30_PAROT</name>
<dbReference type="AlphaFoldDB" id="A0A8S1VQ30"/>
<accession>A0A8S1VQ30</accession>
<keyword evidence="4" id="KW-0067">ATP-binding</keyword>
<dbReference type="EMBL" id="CAJJDP010000068">
    <property type="protein sequence ID" value="CAD8177679.1"/>
    <property type="molecule type" value="Genomic_DNA"/>
</dbReference>
<keyword evidence="3" id="KW-0418">Kinase</keyword>
<dbReference type="GO" id="GO:0000407">
    <property type="term" value="C:phagophore assembly site"/>
    <property type="evidence" value="ECO:0007669"/>
    <property type="project" value="TreeGrafter"/>
</dbReference>
<feature type="region of interest" description="Disordered" evidence="5">
    <location>
        <begin position="296"/>
        <end position="315"/>
    </location>
</feature>
<evidence type="ECO:0000313" key="8">
    <source>
        <dbReference type="Proteomes" id="UP000683925"/>
    </source>
</evidence>
<comment type="caution">
    <text evidence="7">The sequence shown here is derived from an EMBL/GenBank/DDBJ whole genome shotgun (WGS) entry which is preliminary data.</text>
</comment>
<dbReference type="GO" id="GO:0000045">
    <property type="term" value="P:autophagosome assembly"/>
    <property type="evidence" value="ECO:0007669"/>
    <property type="project" value="TreeGrafter"/>
</dbReference>
<dbReference type="OrthoDB" id="40902at2759"/>
<sequence length="315" mass="36505">MKNIDDYCFSFKDKIRQGSQTQVYIATKQKTGEKVTIKWLNKTDIRQDDKLMEGFRIEIQTYFKILKSPNILAVFDAIETMNSYYIIQEYWDGGDLEELLKKQKLLSEKDAIKFLVDILNGFTQLIKNGIIHKNLKPENILIDKQTYKITNIDFVERGNCIIQGTLVGTPLYMSPQTLDLFIHNAKSDVWSLGIILYEVLFGKTPWTGKSPIELLQSIKTQPLKFPTDNNQVSLEIQDLIIGCLQVDESKRLSWEEIYKHPAVSQYFTDFNLGNIKLEEKDTQQILQKEMDQLKIDSETAKDKDHDAKAFSKTEN</sequence>
<keyword evidence="8" id="KW-1185">Reference proteome</keyword>
<proteinExistence type="predicted"/>
<dbReference type="GO" id="GO:0005524">
    <property type="term" value="F:ATP binding"/>
    <property type="evidence" value="ECO:0007669"/>
    <property type="project" value="UniProtKB-KW"/>
</dbReference>
<dbReference type="Proteomes" id="UP000683925">
    <property type="component" value="Unassembled WGS sequence"/>
</dbReference>
<protein>
    <recommendedName>
        <fullName evidence="6">Protein kinase domain-containing protein</fullName>
    </recommendedName>
</protein>
<dbReference type="PIRSF" id="PIRSF000654">
    <property type="entry name" value="Integrin-linked_kinase"/>
    <property type="match status" value="1"/>
</dbReference>
<dbReference type="PROSITE" id="PS50011">
    <property type="entry name" value="PROTEIN_KINASE_DOM"/>
    <property type="match status" value="1"/>
</dbReference>
<reference evidence="7" key="1">
    <citation type="submission" date="2021-01" db="EMBL/GenBank/DDBJ databases">
        <authorList>
            <consortium name="Genoscope - CEA"/>
            <person name="William W."/>
        </authorList>
    </citation>
    <scope>NUCLEOTIDE SEQUENCE</scope>
</reference>
<dbReference type="GO" id="GO:0010506">
    <property type="term" value="P:regulation of autophagy"/>
    <property type="evidence" value="ECO:0007669"/>
    <property type="project" value="InterPro"/>
</dbReference>
<gene>
    <name evidence="7" type="ORF">POCTA_138.1.T0690179</name>
</gene>
<dbReference type="Pfam" id="PF00069">
    <property type="entry name" value="Pkinase"/>
    <property type="match status" value="1"/>
</dbReference>
<organism evidence="7 8">
    <name type="scientific">Paramecium octaurelia</name>
    <dbReference type="NCBI Taxonomy" id="43137"/>
    <lineage>
        <taxon>Eukaryota</taxon>
        <taxon>Sar</taxon>
        <taxon>Alveolata</taxon>
        <taxon>Ciliophora</taxon>
        <taxon>Intramacronucleata</taxon>
        <taxon>Oligohymenophorea</taxon>
        <taxon>Peniculida</taxon>
        <taxon>Parameciidae</taxon>
        <taxon>Paramecium</taxon>
    </lineage>
</organism>